<dbReference type="Gene3D" id="1.20.120.1900">
    <property type="entry name" value="Gamma-tubulin complex, C-terminal domain"/>
    <property type="match status" value="1"/>
</dbReference>
<sequence>IAIMSSVNTVMDDLITLVAKTDKDTPRFRNLKRRADDTLRSPLYARTDQFAVAKQLAGLQEKFQVLSKDDLADALRVRLTELDEHRSPWFPEILSLLLQLADRPAQLSRVDRIEKLKPDEDATVLSWTNLDVSGSAFCDEDIWESVDFGAGSSEDDDISSISSHSQLPRSFSQVPLVNGDDYVIPDDIFSSGEDDELVASIEGVQFWREESMSDISKHEKASSRLVTELQAIREAIFMLQGLPTSLFWRLDGNVEVDRRYTLSHLSYGSLSSLMRTLSSYGTKIDLLREFAKSPQTVSYLQTFHRSIEDSLCKFDLFLSNMQSRYLSPRTTVAISLLQLSEDVYRESKLLLLLSDLVSDLRRSADNSPIRCLELIYNMVCMTQAAGDDDSFTILAHTFFSCFDTYARPIRDWMEKGQLEGSTGAFFIHENRETNDLRNLWHNRYRLEKQSESASLPKFIEPFAEKIFVTGKSMVFLRHLNMIEECEWQEARKSSLKFEDTHPSTSSPSIYLPFDALLEAAISKMVNDCHKFASSRLRTGLDEQCGLWTSLEALEHIYLCKDMSVIAPIDAKIFELIDRGKGGWSDRFLLTEVAQSAFGTMNFIDPSRLIVRSSRDAHNKPHSRSRSVKILNTLSFDYVLPWPVANIITKHGVTSYQRLATFLMQIRRAKYLIVKQVLERNHESDAPSRSKGSGTLSHALRHHMLWFLNVLYSHLTDFVISSTTESLRKALSTATDVDSMIAAHHSYMASLEEQCLLSENLRPLHQATITLLDLCTSFADMQVTRYKQYHADLRKTPRRQSKALSTGMTPRKTRYEYSYGDEDASDKEDDESEEGEKEENDDDDDDDDDEVHSSSHRQTPFHEFQFIQRLRDIQDQFNRLITFMAAGLKAVGRIDGQISWEMLAEKLEWRKEGRLLPA</sequence>
<dbReference type="InterPro" id="IPR042241">
    <property type="entry name" value="GCP_C_sf"/>
</dbReference>
<feature type="non-terminal residue" evidence="10">
    <location>
        <position position="1"/>
    </location>
</feature>
<dbReference type="Pfam" id="PF17681">
    <property type="entry name" value="GCP_N_terminal"/>
    <property type="match status" value="1"/>
</dbReference>
<dbReference type="GO" id="GO:0051321">
    <property type="term" value="P:meiotic cell cycle"/>
    <property type="evidence" value="ECO:0007669"/>
    <property type="project" value="TreeGrafter"/>
</dbReference>
<dbReference type="InterPro" id="IPR041470">
    <property type="entry name" value="GCP_N"/>
</dbReference>
<dbReference type="GO" id="GO:0000930">
    <property type="term" value="C:gamma-tubulin complex"/>
    <property type="evidence" value="ECO:0007669"/>
    <property type="project" value="UniProtKB-ARBA"/>
</dbReference>
<protein>
    <recommendedName>
        <fullName evidence="5">Spindle pole body component</fullName>
    </recommendedName>
</protein>
<dbReference type="GO" id="GO:0043015">
    <property type="term" value="F:gamma-tubulin binding"/>
    <property type="evidence" value="ECO:0007669"/>
    <property type="project" value="InterPro"/>
</dbReference>
<evidence type="ECO:0000259" key="8">
    <source>
        <dbReference type="Pfam" id="PF14609"/>
    </source>
</evidence>
<dbReference type="EMBL" id="JYKN01002297">
    <property type="protein sequence ID" value="KKK16933.1"/>
    <property type="molecule type" value="Genomic_DNA"/>
</dbReference>
<organism evidence="10 11">
    <name type="scientific">Aspergillus ochraceoroseus</name>
    <dbReference type="NCBI Taxonomy" id="138278"/>
    <lineage>
        <taxon>Eukaryota</taxon>
        <taxon>Fungi</taxon>
        <taxon>Dikarya</taxon>
        <taxon>Ascomycota</taxon>
        <taxon>Pezizomycotina</taxon>
        <taxon>Eurotiomycetes</taxon>
        <taxon>Eurotiomycetidae</taxon>
        <taxon>Eurotiales</taxon>
        <taxon>Aspergillaceae</taxon>
        <taxon>Aspergillus</taxon>
        <taxon>Aspergillus subgen. Nidulantes</taxon>
    </lineage>
</organism>
<reference evidence="10 11" key="1">
    <citation type="submission" date="2015-02" db="EMBL/GenBank/DDBJ databases">
        <title>Draft Genome Sequences of Two Closely-Related Aflatoxigenic Aspergillus Species Obtained from the Cote d'Ivoire.</title>
        <authorList>
            <person name="Moore G.G."/>
            <person name="Beltz S.B."/>
            <person name="Mack B.M."/>
        </authorList>
    </citation>
    <scope>NUCLEOTIDE SEQUENCE [LARGE SCALE GENOMIC DNA]</scope>
    <source>
        <strain evidence="10 11">SRRC1432</strain>
    </source>
</reference>
<comment type="caution">
    <text evidence="10">The sequence shown here is derived from an EMBL/GenBank/DDBJ whole genome shotgun (WGS) entry which is preliminary data.</text>
</comment>
<evidence type="ECO:0000259" key="9">
    <source>
        <dbReference type="Pfam" id="PF17681"/>
    </source>
</evidence>
<dbReference type="GO" id="GO:0051225">
    <property type="term" value="P:spindle assembly"/>
    <property type="evidence" value="ECO:0007669"/>
    <property type="project" value="TreeGrafter"/>
</dbReference>
<dbReference type="GO" id="GO:0051011">
    <property type="term" value="F:microtubule minus-end binding"/>
    <property type="evidence" value="ECO:0007669"/>
    <property type="project" value="TreeGrafter"/>
</dbReference>
<evidence type="ECO:0000313" key="11">
    <source>
        <dbReference type="Proteomes" id="UP000034947"/>
    </source>
</evidence>
<dbReference type="Proteomes" id="UP000034947">
    <property type="component" value="Unassembled WGS sequence"/>
</dbReference>
<feature type="region of interest" description="Disordered" evidence="6">
    <location>
        <begin position="796"/>
        <end position="857"/>
    </location>
</feature>
<dbReference type="CDD" id="cd22572">
    <property type="entry name" value="GCP5_NTD"/>
    <property type="match status" value="1"/>
</dbReference>
<dbReference type="Pfam" id="PF04130">
    <property type="entry name" value="GCP_C_terminal"/>
    <property type="match status" value="1"/>
</dbReference>
<feature type="domain" description="Gamma tubulin complex component C-terminal" evidence="7">
    <location>
        <begin position="622"/>
        <end position="892"/>
    </location>
</feature>
<evidence type="ECO:0000256" key="6">
    <source>
        <dbReference type="SAM" id="MobiDB-lite"/>
    </source>
</evidence>
<keyword evidence="11" id="KW-1185">Reference proteome</keyword>
<comment type="similarity">
    <text evidence="1 5">Belongs to the TUBGCP family.</text>
</comment>
<dbReference type="VEuPathDB" id="FungiDB:P175DRAFT_0479848"/>
<dbReference type="GO" id="GO:0000278">
    <property type="term" value="P:mitotic cell cycle"/>
    <property type="evidence" value="ECO:0007669"/>
    <property type="project" value="TreeGrafter"/>
</dbReference>
<dbReference type="PANTHER" id="PTHR19302:SF33">
    <property type="entry name" value="GAMMA-TUBULIN COMPLEX COMPONENT 5"/>
    <property type="match status" value="1"/>
</dbReference>
<evidence type="ECO:0000256" key="1">
    <source>
        <dbReference type="ARBA" id="ARBA00010337"/>
    </source>
</evidence>
<dbReference type="InterPro" id="IPR059169">
    <property type="entry name" value="GCP5_N_ext"/>
</dbReference>
<proteinExistence type="inferred from homology"/>
<feature type="domain" description="Gamma-Tubulin ring complex non-core subunit mod21 N-terminal" evidence="8">
    <location>
        <begin position="65"/>
        <end position="157"/>
    </location>
</feature>
<feature type="compositionally biased region" description="Acidic residues" evidence="6">
    <location>
        <begin position="818"/>
        <end position="849"/>
    </location>
</feature>
<name>A0A0F8UBH8_9EURO</name>
<dbReference type="OrthoDB" id="66546at2759"/>
<dbReference type="AlphaFoldDB" id="A0A0F8UBH8"/>
<dbReference type="PANTHER" id="PTHR19302">
    <property type="entry name" value="GAMMA TUBULIN COMPLEX PROTEIN"/>
    <property type="match status" value="1"/>
</dbReference>
<dbReference type="GO" id="GO:0007020">
    <property type="term" value="P:microtubule nucleation"/>
    <property type="evidence" value="ECO:0007669"/>
    <property type="project" value="InterPro"/>
</dbReference>
<evidence type="ECO:0000256" key="3">
    <source>
        <dbReference type="ARBA" id="ARBA00022701"/>
    </source>
</evidence>
<dbReference type="GO" id="GO:0005816">
    <property type="term" value="C:spindle pole body"/>
    <property type="evidence" value="ECO:0007669"/>
    <property type="project" value="UniProtKB-ARBA"/>
</dbReference>
<dbReference type="GO" id="GO:0000922">
    <property type="term" value="C:spindle pole"/>
    <property type="evidence" value="ECO:0007669"/>
    <property type="project" value="InterPro"/>
</dbReference>
<accession>A0A0F8UBH8</accession>
<evidence type="ECO:0000313" key="10">
    <source>
        <dbReference type="EMBL" id="KKK16933.1"/>
    </source>
</evidence>
<gene>
    <name evidence="10" type="ORF">AOCH_005144</name>
</gene>
<keyword evidence="3 5" id="KW-0493">Microtubule</keyword>
<dbReference type="InterPro" id="IPR032797">
    <property type="entry name" value="Mod21_N"/>
</dbReference>
<feature type="domain" description="Gamma tubulin complex component protein N-terminal" evidence="9">
    <location>
        <begin position="232"/>
        <end position="536"/>
    </location>
</feature>
<keyword evidence="2 5" id="KW-0963">Cytoplasm</keyword>
<comment type="subcellular location">
    <subcellularLocation>
        <location evidence="5">Cytoplasm</location>
        <location evidence="5">Cytoskeleton</location>
        <location evidence="5">Microtubule organizing center</location>
    </subcellularLocation>
</comment>
<evidence type="ECO:0000256" key="5">
    <source>
        <dbReference type="RuleBase" id="RU363050"/>
    </source>
</evidence>
<evidence type="ECO:0000259" key="7">
    <source>
        <dbReference type="Pfam" id="PF04130"/>
    </source>
</evidence>
<evidence type="ECO:0000256" key="4">
    <source>
        <dbReference type="ARBA" id="ARBA00023212"/>
    </source>
</evidence>
<dbReference type="GO" id="GO:0031122">
    <property type="term" value="P:cytoplasmic microtubule organization"/>
    <property type="evidence" value="ECO:0007669"/>
    <property type="project" value="TreeGrafter"/>
</dbReference>
<dbReference type="InterPro" id="IPR007259">
    <property type="entry name" value="GCP"/>
</dbReference>
<dbReference type="GO" id="GO:0005874">
    <property type="term" value="C:microtubule"/>
    <property type="evidence" value="ECO:0007669"/>
    <property type="project" value="UniProtKB-KW"/>
</dbReference>
<dbReference type="InterPro" id="IPR040457">
    <property type="entry name" value="GCP_C"/>
</dbReference>
<keyword evidence="4 5" id="KW-0206">Cytoskeleton</keyword>
<evidence type="ECO:0000256" key="2">
    <source>
        <dbReference type="ARBA" id="ARBA00022490"/>
    </source>
</evidence>
<dbReference type="Pfam" id="PF14609">
    <property type="entry name" value="GCP5-Mod21_N"/>
    <property type="match status" value="1"/>
</dbReference>